<evidence type="ECO:0000256" key="5">
    <source>
        <dbReference type="SAM" id="Coils"/>
    </source>
</evidence>
<dbReference type="PROSITE" id="PS51128">
    <property type="entry name" value="ZF_DKSA_2"/>
    <property type="match status" value="1"/>
</dbReference>
<protein>
    <recommendedName>
        <fullName evidence="7">Zinc finger DksA/TraR C4-type domain-containing protein</fullName>
    </recommendedName>
</protein>
<keyword evidence="3" id="KW-0862">Zinc</keyword>
<dbReference type="Proteomes" id="UP000075455">
    <property type="component" value="Unassembled WGS sequence"/>
</dbReference>
<comment type="caution">
    <text evidence="8">The sequence shown here is derived from an EMBL/GenBank/DDBJ whole genome shotgun (WGS) entry which is preliminary data.</text>
</comment>
<dbReference type="EMBL" id="LQYS01000006">
    <property type="protein sequence ID" value="KYD19776.1"/>
    <property type="molecule type" value="Genomic_DNA"/>
</dbReference>
<keyword evidence="2" id="KW-0863">Zinc-finger</keyword>
<dbReference type="Gene3D" id="1.20.120.910">
    <property type="entry name" value="DksA, coiled-coil domain"/>
    <property type="match status" value="1"/>
</dbReference>
<sequence length="255" mass="29219">MMLTNEQLAAFRKQLLQAKQEIQERLQNNDHFGKLRSHAHDAVGELASYDNHPADDATELYEREKDIALNEHTERELKEIEHALEAMDNGTYGICEVCGRPIPYERLQALPTTTFCKEHSPDHTVSQKRPLEEGVLMPPFGKFDLDDRDESVAYDAEDAWQEVARYGSSDTPSDLGKNVDYYGEVYAESEENVGYVEDLENFAAVDLHGKNVKVYPTREHELLENILDDEGIMSNIGDLPAYEKDPYTEKEDHRR</sequence>
<dbReference type="InterPro" id="IPR037187">
    <property type="entry name" value="DnaK_N"/>
</dbReference>
<dbReference type="PATRIC" id="fig|81408.3.peg.4309"/>
<dbReference type="AlphaFoldDB" id="A0A150M5W8"/>
<feature type="compositionally biased region" description="Basic and acidic residues" evidence="6">
    <location>
        <begin position="241"/>
        <end position="255"/>
    </location>
</feature>
<name>A0A150M5W8_9BACL</name>
<evidence type="ECO:0000259" key="7">
    <source>
        <dbReference type="Pfam" id="PF01258"/>
    </source>
</evidence>
<feature type="region of interest" description="Disordered" evidence="6">
    <location>
        <begin position="235"/>
        <end position="255"/>
    </location>
</feature>
<dbReference type="InterPro" id="IPR000962">
    <property type="entry name" value="Znf_DskA_TraR"/>
</dbReference>
<feature type="zinc finger region" description="dksA C4-type" evidence="4">
    <location>
        <begin position="95"/>
        <end position="119"/>
    </location>
</feature>
<proteinExistence type="predicted"/>
<evidence type="ECO:0000256" key="4">
    <source>
        <dbReference type="PROSITE-ProRule" id="PRU00510"/>
    </source>
</evidence>
<gene>
    <name evidence="8" type="ORF">B4119_3288</name>
</gene>
<evidence type="ECO:0000256" key="6">
    <source>
        <dbReference type="SAM" id="MobiDB-lite"/>
    </source>
</evidence>
<dbReference type="PANTHER" id="PTHR33823:SF4">
    <property type="entry name" value="GENERAL STRESS PROTEIN 16O"/>
    <property type="match status" value="1"/>
</dbReference>
<dbReference type="InterPro" id="IPR014240">
    <property type="entry name" value="YteA"/>
</dbReference>
<evidence type="ECO:0000256" key="1">
    <source>
        <dbReference type="ARBA" id="ARBA00022723"/>
    </source>
</evidence>
<keyword evidence="5" id="KW-0175">Coiled coil</keyword>
<organism evidence="8 9">
    <name type="scientific">Saccharococcus caldoxylosilyticus</name>
    <dbReference type="NCBI Taxonomy" id="81408"/>
    <lineage>
        <taxon>Bacteria</taxon>
        <taxon>Bacillati</taxon>
        <taxon>Bacillota</taxon>
        <taxon>Bacilli</taxon>
        <taxon>Bacillales</taxon>
        <taxon>Anoxybacillaceae</taxon>
        <taxon>Saccharococcus</taxon>
    </lineage>
</organism>
<dbReference type="eggNOG" id="COG1734">
    <property type="taxonomic scope" value="Bacteria"/>
</dbReference>
<evidence type="ECO:0000256" key="3">
    <source>
        <dbReference type="ARBA" id="ARBA00022833"/>
    </source>
</evidence>
<dbReference type="NCBIfam" id="TIGR02890">
    <property type="entry name" value="bacill_yteA"/>
    <property type="match status" value="1"/>
</dbReference>
<feature type="domain" description="Zinc finger DksA/TraR C4-type" evidence="7">
    <location>
        <begin position="90"/>
        <end position="118"/>
    </location>
</feature>
<reference evidence="8 9" key="1">
    <citation type="submission" date="2016-01" db="EMBL/GenBank/DDBJ databases">
        <title>Draft Genome Sequences of Seven Thermophilic Sporeformers Isolated from Foods.</title>
        <authorList>
            <person name="Berendsen E.M."/>
            <person name="Wells-Bennik M.H."/>
            <person name="Krawcyk A.O."/>
            <person name="De Jong A."/>
            <person name="Holsappel S."/>
            <person name="Eijlander R.T."/>
            <person name="Kuipers O.P."/>
        </authorList>
    </citation>
    <scope>NUCLEOTIDE SEQUENCE [LARGE SCALE GENOMIC DNA]</scope>
    <source>
        <strain evidence="8 9">B4119</strain>
    </source>
</reference>
<dbReference type="Pfam" id="PF01258">
    <property type="entry name" value="zf-dskA_traR"/>
    <property type="match status" value="1"/>
</dbReference>
<keyword evidence="1" id="KW-0479">Metal-binding</keyword>
<feature type="coiled-coil region" evidence="5">
    <location>
        <begin position="1"/>
        <end position="28"/>
    </location>
</feature>
<evidence type="ECO:0000313" key="8">
    <source>
        <dbReference type="EMBL" id="KYD19776.1"/>
    </source>
</evidence>
<accession>A0A150M5W8</accession>
<dbReference type="STRING" id="81408.B4119_3288"/>
<dbReference type="SUPFAM" id="SSF109635">
    <property type="entry name" value="DnaK suppressor protein DksA, alpha-hairpin domain"/>
    <property type="match status" value="1"/>
</dbReference>
<evidence type="ECO:0000313" key="9">
    <source>
        <dbReference type="Proteomes" id="UP000075455"/>
    </source>
</evidence>
<dbReference type="PANTHER" id="PTHR33823">
    <property type="entry name" value="RNA POLYMERASE-BINDING TRANSCRIPTION FACTOR DKSA-RELATED"/>
    <property type="match status" value="1"/>
</dbReference>
<dbReference type="GO" id="GO:0008270">
    <property type="term" value="F:zinc ion binding"/>
    <property type="evidence" value="ECO:0007669"/>
    <property type="project" value="UniProtKB-KW"/>
</dbReference>
<dbReference type="SUPFAM" id="SSF57716">
    <property type="entry name" value="Glucocorticoid receptor-like (DNA-binding domain)"/>
    <property type="match status" value="1"/>
</dbReference>
<evidence type="ECO:0000256" key="2">
    <source>
        <dbReference type="ARBA" id="ARBA00022771"/>
    </source>
</evidence>